<reference evidence="2 3" key="1">
    <citation type="submission" date="2021-11" db="EMBL/GenBank/DDBJ databases">
        <title>Genomic of Niabella pedocola.</title>
        <authorList>
            <person name="Wu T."/>
        </authorList>
    </citation>
    <scope>NUCLEOTIDE SEQUENCE [LARGE SCALE GENOMIC DNA]</scope>
    <source>
        <strain evidence="2 3">JCM 31011</strain>
    </source>
</reference>
<gene>
    <name evidence="2" type="ORF">LQ567_17145</name>
</gene>
<dbReference type="Proteomes" id="UP001199816">
    <property type="component" value="Unassembled WGS sequence"/>
</dbReference>
<dbReference type="InterPro" id="IPR032710">
    <property type="entry name" value="NTF2-like_dom_sf"/>
</dbReference>
<accession>A0ABS8PTW0</accession>
<feature type="signal peptide" evidence="1">
    <location>
        <begin position="1"/>
        <end position="19"/>
    </location>
</feature>
<dbReference type="RefSeq" id="WP_231006631.1">
    <property type="nucleotide sequence ID" value="NZ_JAJNEC010000005.1"/>
</dbReference>
<keyword evidence="1" id="KW-0732">Signal</keyword>
<name>A0ABS8PTW0_9BACT</name>
<keyword evidence="3" id="KW-1185">Reference proteome</keyword>
<evidence type="ECO:0000256" key="1">
    <source>
        <dbReference type="SAM" id="SignalP"/>
    </source>
</evidence>
<evidence type="ECO:0000313" key="2">
    <source>
        <dbReference type="EMBL" id="MCD2424509.1"/>
    </source>
</evidence>
<comment type="caution">
    <text evidence="2">The sequence shown here is derived from an EMBL/GenBank/DDBJ whole genome shotgun (WGS) entry which is preliminary data.</text>
</comment>
<sequence length="162" mass="18447">MKKIFLVLTLAICAGVTEAQEAPQSALFLQFQQYDSLLFERGFNHCDLSSYDSLVAEDLEFYHDLAGITRGKTAFITSVKNNICGSPNKIKRELVPGSLTVYPLFKKGTLYGVLQEGAHTFHVFEQQQWQKVGVARFSHLWLMENNAWKLKRVVSYHHKAAH</sequence>
<proteinExistence type="predicted"/>
<organism evidence="2 3">
    <name type="scientific">Niabella pedocola</name>
    <dbReference type="NCBI Taxonomy" id="1752077"/>
    <lineage>
        <taxon>Bacteria</taxon>
        <taxon>Pseudomonadati</taxon>
        <taxon>Bacteroidota</taxon>
        <taxon>Chitinophagia</taxon>
        <taxon>Chitinophagales</taxon>
        <taxon>Chitinophagaceae</taxon>
        <taxon>Niabella</taxon>
    </lineage>
</organism>
<protein>
    <submittedName>
        <fullName evidence="2">Nuclear transport factor 2 family protein</fullName>
    </submittedName>
</protein>
<dbReference type="EMBL" id="JAJNEC010000005">
    <property type="protein sequence ID" value="MCD2424509.1"/>
    <property type="molecule type" value="Genomic_DNA"/>
</dbReference>
<evidence type="ECO:0000313" key="3">
    <source>
        <dbReference type="Proteomes" id="UP001199816"/>
    </source>
</evidence>
<feature type="chain" id="PRO_5045640528" evidence="1">
    <location>
        <begin position="20"/>
        <end position="162"/>
    </location>
</feature>
<dbReference type="SUPFAM" id="SSF54427">
    <property type="entry name" value="NTF2-like"/>
    <property type="match status" value="1"/>
</dbReference>